<feature type="non-terminal residue" evidence="2">
    <location>
        <position position="1"/>
    </location>
</feature>
<feature type="compositionally biased region" description="Basic and acidic residues" evidence="1">
    <location>
        <begin position="233"/>
        <end position="254"/>
    </location>
</feature>
<feature type="compositionally biased region" description="Basic and acidic residues" evidence="1">
    <location>
        <begin position="191"/>
        <end position="212"/>
    </location>
</feature>
<protein>
    <submittedName>
        <fullName evidence="2">ABC transporter, permease protein (Cluster 3, basic aa/glutamine/opines)</fullName>
    </submittedName>
</protein>
<proteinExistence type="predicted"/>
<feature type="region of interest" description="Disordered" evidence="1">
    <location>
        <begin position="143"/>
        <end position="279"/>
    </location>
</feature>
<feature type="compositionally biased region" description="Basic residues" evidence="1">
    <location>
        <begin position="18"/>
        <end position="33"/>
    </location>
</feature>
<gene>
    <name evidence="2" type="ORF">AVDCRST_MAG65-498</name>
</gene>
<evidence type="ECO:0000313" key="2">
    <source>
        <dbReference type="EMBL" id="CAA9468092.1"/>
    </source>
</evidence>
<accession>A0A6J4R9R8</accession>
<dbReference type="AlphaFoldDB" id="A0A6J4R9R8"/>
<organism evidence="2">
    <name type="scientific">uncultured Solirubrobacteraceae bacterium</name>
    <dbReference type="NCBI Taxonomy" id="1162706"/>
    <lineage>
        <taxon>Bacteria</taxon>
        <taxon>Bacillati</taxon>
        <taxon>Actinomycetota</taxon>
        <taxon>Thermoleophilia</taxon>
        <taxon>Solirubrobacterales</taxon>
        <taxon>Solirubrobacteraceae</taxon>
        <taxon>environmental samples</taxon>
    </lineage>
</organism>
<feature type="region of interest" description="Disordered" evidence="1">
    <location>
        <begin position="1"/>
        <end position="85"/>
    </location>
</feature>
<feature type="compositionally biased region" description="Low complexity" evidence="1">
    <location>
        <begin position="153"/>
        <end position="165"/>
    </location>
</feature>
<feature type="non-terminal residue" evidence="2">
    <location>
        <position position="279"/>
    </location>
</feature>
<sequence length="279" mass="28881">EFLGPLRPSRTDCAPASSHRRGRRCSRRRRGARTGRGASGRGGPVRSQDVGVPHRRGDLRGDLGGTGQHAAGGGGGHRPLAGLRRSPGRGAVVAAGPVALAGHRDHRVLPRRAAAAPDPLRLPRLRQRHRALLVAGGRARPLQRVGAGRGLPGRHPGGPARAARGGLRHRPARLAGHAAGAGAAGGEGDAAGDHLPERGRAQGQRPRPDHRLRGARPRRAPAVRLLQQPAGGGRDDRRDLRGDQLHPLAHRGDARGPPATGAPVGDRDNAPGGDGRTGV</sequence>
<evidence type="ECO:0000256" key="1">
    <source>
        <dbReference type="SAM" id="MobiDB-lite"/>
    </source>
</evidence>
<name>A0A6J4R9R8_9ACTN</name>
<dbReference type="EMBL" id="CADCVL010000082">
    <property type="protein sequence ID" value="CAA9468092.1"/>
    <property type="molecule type" value="Genomic_DNA"/>
</dbReference>
<feature type="compositionally biased region" description="Gly residues" evidence="1">
    <location>
        <begin position="62"/>
        <end position="77"/>
    </location>
</feature>
<reference evidence="2" key="1">
    <citation type="submission" date="2020-02" db="EMBL/GenBank/DDBJ databases">
        <authorList>
            <person name="Meier V. D."/>
        </authorList>
    </citation>
    <scope>NUCLEOTIDE SEQUENCE</scope>
    <source>
        <strain evidence="2">AVDCRST_MAG65</strain>
    </source>
</reference>